<name>A0A392R6H9_9FABA</name>
<comment type="caution">
    <text evidence="2">The sequence shown here is derived from an EMBL/GenBank/DDBJ whole genome shotgun (WGS) entry which is preliminary data.</text>
</comment>
<evidence type="ECO:0000313" key="2">
    <source>
        <dbReference type="EMBL" id="MCI31694.1"/>
    </source>
</evidence>
<feature type="domain" description="Transposase (putative) gypsy type" evidence="1">
    <location>
        <begin position="51"/>
        <end position="107"/>
    </location>
</feature>
<feature type="non-terminal residue" evidence="2">
    <location>
        <position position="123"/>
    </location>
</feature>
<protein>
    <recommendedName>
        <fullName evidence="1">Transposase (putative) gypsy type domain-containing protein</fullName>
    </recommendedName>
</protein>
<evidence type="ECO:0000259" key="1">
    <source>
        <dbReference type="Pfam" id="PF04195"/>
    </source>
</evidence>
<dbReference type="InterPro" id="IPR007321">
    <property type="entry name" value="Transposase_28"/>
</dbReference>
<accession>A0A392R6H9</accession>
<proteinExistence type="predicted"/>
<dbReference type="Pfam" id="PF04195">
    <property type="entry name" value="Transposase_28"/>
    <property type="match status" value="1"/>
</dbReference>
<dbReference type="AlphaFoldDB" id="A0A392R6H9"/>
<dbReference type="PANTHER" id="PTHR31099">
    <property type="entry name" value="OS06G0165300 PROTEIN"/>
    <property type="match status" value="1"/>
</dbReference>
<organism evidence="2 3">
    <name type="scientific">Trifolium medium</name>
    <dbReference type="NCBI Taxonomy" id="97028"/>
    <lineage>
        <taxon>Eukaryota</taxon>
        <taxon>Viridiplantae</taxon>
        <taxon>Streptophyta</taxon>
        <taxon>Embryophyta</taxon>
        <taxon>Tracheophyta</taxon>
        <taxon>Spermatophyta</taxon>
        <taxon>Magnoliopsida</taxon>
        <taxon>eudicotyledons</taxon>
        <taxon>Gunneridae</taxon>
        <taxon>Pentapetalae</taxon>
        <taxon>rosids</taxon>
        <taxon>fabids</taxon>
        <taxon>Fabales</taxon>
        <taxon>Fabaceae</taxon>
        <taxon>Papilionoideae</taxon>
        <taxon>50 kb inversion clade</taxon>
        <taxon>NPAAA clade</taxon>
        <taxon>Hologalegina</taxon>
        <taxon>IRL clade</taxon>
        <taxon>Trifolieae</taxon>
        <taxon>Trifolium</taxon>
    </lineage>
</organism>
<sequence length="123" mass="14437">MTLGVYTIVEEDWEVQQNWEVHRPGPDHRICSKFSDDGFGIYEFVFKDLKLRLPFSELALGVFGWLNLAPSQLHPNSLAFIRAFELVCEYLEVRPTVPLFFRVFKLQRQPIKDGRHGWVSLKQ</sequence>
<reference evidence="2 3" key="1">
    <citation type="journal article" date="2018" name="Front. Plant Sci.">
        <title>Red Clover (Trifolium pratense) and Zigzag Clover (T. medium) - A Picture of Genomic Similarities and Differences.</title>
        <authorList>
            <person name="Dluhosova J."/>
            <person name="Istvanek J."/>
            <person name="Nedelnik J."/>
            <person name="Repkova J."/>
        </authorList>
    </citation>
    <scope>NUCLEOTIDE SEQUENCE [LARGE SCALE GENOMIC DNA]</scope>
    <source>
        <strain evidence="3">cv. 10/8</strain>
        <tissue evidence="2">Leaf</tissue>
    </source>
</reference>
<keyword evidence="3" id="KW-1185">Reference proteome</keyword>
<dbReference type="Proteomes" id="UP000265520">
    <property type="component" value="Unassembled WGS sequence"/>
</dbReference>
<dbReference type="EMBL" id="LXQA010189252">
    <property type="protein sequence ID" value="MCI31694.1"/>
    <property type="molecule type" value="Genomic_DNA"/>
</dbReference>
<dbReference type="PANTHER" id="PTHR31099:SF49">
    <property type="entry name" value="MYOSIN HEAVY CHAIN-LIKE PROTEIN"/>
    <property type="match status" value="1"/>
</dbReference>
<evidence type="ECO:0000313" key="3">
    <source>
        <dbReference type="Proteomes" id="UP000265520"/>
    </source>
</evidence>